<gene>
    <name evidence="10" type="ORF">C4F49_14055</name>
</gene>
<dbReference type="AlphaFoldDB" id="A0A928UX14"/>
<evidence type="ECO:0000256" key="6">
    <source>
        <dbReference type="ARBA" id="ARBA00022989"/>
    </source>
</evidence>
<evidence type="ECO:0000256" key="5">
    <source>
        <dbReference type="ARBA" id="ARBA00022985"/>
    </source>
</evidence>
<keyword evidence="1" id="KW-1003">Cell membrane</keyword>
<keyword evidence="3" id="KW-0808">Transferase</keyword>
<dbReference type="Gene3D" id="3.90.550.10">
    <property type="entry name" value="Spore Coat Polysaccharide Biosynthesis Protein SpsA, Chain A"/>
    <property type="match status" value="1"/>
</dbReference>
<dbReference type="GO" id="GO:0009103">
    <property type="term" value="P:lipopolysaccharide biosynthetic process"/>
    <property type="evidence" value="ECO:0007669"/>
    <property type="project" value="UniProtKB-KW"/>
</dbReference>
<dbReference type="RefSeq" id="WP_196936666.1">
    <property type="nucleotide sequence ID" value="NZ_MU158698.1"/>
</dbReference>
<dbReference type="InterPro" id="IPR050256">
    <property type="entry name" value="Glycosyltransferase_2"/>
</dbReference>
<proteinExistence type="predicted"/>
<feature type="domain" description="Glycosyltransferase 2-like" evidence="9">
    <location>
        <begin position="5"/>
        <end position="171"/>
    </location>
</feature>
<feature type="transmembrane region" description="Helical" evidence="8">
    <location>
        <begin position="230"/>
        <end position="257"/>
    </location>
</feature>
<dbReference type="PANTHER" id="PTHR48090">
    <property type="entry name" value="UNDECAPRENYL-PHOSPHATE 4-DEOXY-4-FORMAMIDO-L-ARABINOSE TRANSFERASE-RELATED"/>
    <property type="match status" value="1"/>
</dbReference>
<dbReference type="InterPro" id="IPR029044">
    <property type="entry name" value="Nucleotide-diphossugar_trans"/>
</dbReference>
<dbReference type="PANTHER" id="PTHR48090:SF3">
    <property type="entry name" value="UNDECAPRENYL-PHOSPHATE 4-DEOXY-4-FORMAMIDO-L-ARABINOSE TRANSFERASE"/>
    <property type="match status" value="1"/>
</dbReference>
<evidence type="ECO:0000256" key="7">
    <source>
        <dbReference type="ARBA" id="ARBA00023136"/>
    </source>
</evidence>
<protein>
    <submittedName>
        <fullName evidence="10">Glycosyltransferase</fullName>
    </submittedName>
</protein>
<evidence type="ECO:0000256" key="2">
    <source>
        <dbReference type="ARBA" id="ARBA00022676"/>
    </source>
</evidence>
<dbReference type="CDD" id="cd04187">
    <property type="entry name" value="DPM1_like_bac"/>
    <property type="match status" value="1"/>
</dbReference>
<organism evidence="10 11">
    <name type="scientific">Sphingobacterium hungaricum</name>
    <dbReference type="NCBI Taxonomy" id="2082723"/>
    <lineage>
        <taxon>Bacteria</taxon>
        <taxon>Pseudomonadati</taxon>
        <taxon>Bacteroidota</taxon>
        <taxon>Sphingobacteriia</taxon>
        <taxon>Sphingobacteriales</taxon>
        <taxon>Sphingobacteriaceae</taxon>
        <taxon>Sphingobacterium</taxon>
    </lineage>
</organism>
<dbReference type="Proteomes" id="UP000616201">
    <property type="component" value="Unassembled WGS sequence"/>
</dbReference>
<dbReference type="GO" id="GO:0016757">
    <property type="term" value="F:glycosyltransferase activity"/>
    <property type="evidence" value="ECO:0007669"/>
    <property type="project" value="UniProtKB-KW"/>
</dbReference>
<dbReference type="Pfam" id="PF00535">
    <property type="entry name" value="Glycos_transf_2"/>
    <property type="match status" value="1"/>
</dbReference>
<evidence type="ECO:0000256" key="3">
    <source>
        <dbReference type="ARBA" id="ARBA00022679"/>
    </source>
</evidence>
<evidence type="ECO:0000313" key="10">
    <source>
        <dbReference type="EMBL" id="MBE8714805.1"/>
    </source>
</evidence>
<keyword evidence="5" id="KW-0448">Lipopolysaccharide biosynthesis</keyword>
<dbReference type="SUPFAM" id="SSF53448">
    <property type="entry name" value="Nucleotide-diphospho-sugar transferases"/>
    <property type="match status" value="1"/>
</dbReference>
<comment type="caution">
    <text evidence="10">The sequence shown here is derived from an EMBL/GenBank/DDBJ whole genome shotgun (WGS) entry which is preliminary data.</text>
</comment>
<evidence type="ECO:0000256" key="1">
    <source>
        <dbReference type="ARBA" id="ARBA00022475"/>
    </source>
</evidence>
<dbReference type="InterPro" id="IPR001173">
    <property type="entry name" value="Glyco_trans_2-like"/>
</dbReference>
<feature type="transmembrane region" description="Helical" evidence="8">
    <location>
        <begin position="263"/>
        <end position="289"/>
    </location>
</feature>
<name>A0A928UX14_9SPHI</name>
<evidence type="ECO:0000256" key="4">
    <source>
        <dbReference type="ARBA" id="ARBA00022692"/>
    </source>
</evidence>
<evidence type="ECO:0000259" key="9">
    <source>
        <dbReference type="Pfam" id="PF00535"/>
    </source>
</evidence>
<dbReference type="GO" id="GO:0005886">
    <property type="term" value="C:plasma membrane"/>
    <property type="evidence" value="ECO:0007669"/>
    <property type="project" value="TreeGrafter"/>
</dbReference>
<dbReference type="EMBL" id="PRDK01000008">
    <property type="protein sequence ID" value="MBE8714805.1"/>
    <property type="molecule type" value="Genomic_DNA"/>
</dbReference>
<keyword evidence="4 8" id="KW-0812">Transmembrane</keyword>
<evidence type="ECO:0000313" key="11">
    <source>
        <dbReference type="Proteomes" id="UP000616201"/>
    </source>
</evidence>
<accession>A0A928UX14</accession>
<sequence length="309" mass="35609">MKTISIIIPIYNEEKNIKNLFDSLTNLFIGMEVEYVFEFVFINDGSEDNSLEILESLDKSIGKIRIINFSRNFGQQNALKAGYDHCTGDAIICMDADLQNPPDMILQMISLWELGYDIVLCKRKDGNQNSGYLKGLFSRLFYKFLNILSEIRIEHNVPDFRLVDRKVLSELITLKEKDLFYRGIISWVGFKKVVIEYKHIPRDHGKTSYNLLKMMQLAASGITGFSLKPLYLSMLIGLLIILISFIYIFYALIIHYLGRTISGWTSIIVAIMFFGGIQLFFLGVIGVYVGKIFTQVKDRPNYIIKDHIY</sequence>
<reference evidence="10" key="1">
    <citation type="submission" date="2018-02" db="EMBL/GenBank/DDBJ databases">
        <authorList>
            <person name="Vasarhelyi B.M."/>
            <person name="Deshmukh S."/>
            <person name="Balint B."/>
            <person name="Kukolya J."/>
        </authorList>
    </citation>
    <scope>NUCLEOTIDE SEQUENCE</scope>
    <source>
        <strain evidence="10">KB22</strain>
    </source>
</reference>
<keyword evidence="11" id="KW-1185">Reference proteome</keyword>
<keyword evidence="7 8" id="KW-0472">Membrane</keyword>
<keyword evidence="6 8" id="KW-1133">Transmembrane helix</keyword>
<keyword evidence="2" id="KW-0328">Glycosyltransferase</keyword>
<evidence type="ECO:0000256" key="8">
    <source>
        <dbReference type="SAM" id="Phobius"/>
    </source>
</evidence>